<dbReference type="EC" id="2.8.2.2" evidence="4"/>
<evidence type="ECO:0000313" key="4">
    <source>
        <dbReference type="EMBL" id="EEC08610.1"/>
    </source>
</evidence>
<dbReference type="InterPro" id="IPR000863">
    <property type="entry name" value="Sulfotransferase_dom"/>
</dbReference>
<evidence type="ECO:0000259" key="3">
    <source>
        <dbReference type="Pfam" id="PF00685"/>
    </source>
</evidence>
<dbReference type="Gene3D" id="3.40.50.300">
    <property type="entry name" value="P-loop containing nucleotide triphosphate hydrolases"/>
    <property type="match status" value="1"/>
</dbReference>
<dbReference type="VEuPathDB" id="VectorBase:ISCW006811"/>
<organism>
    <name type="scientific">Ixodes scapularis</name>
    <name type="common">Black-legged tick</name>
    <name type="synonym">Deer tick</name>
    <dbReference type="NCBI Taxonomy" id="6945"/>
    <lineage>
        <taxon>Eukaryota</taxon>
        <taxon>Metazoa</taxon>
        <taxon>Ecdysozoa</taxon>
        <taxon>Arthropoda</taxon>
        <taxon>Chelicerata</taxon>
        <taxon>Arachnida</taxon>
        <taxon>Acari</taxon>
        <taxon>Parasitiformes</taxon>
        <taxon>Ixodida</taxon>
        <taxon>Ixodoidea</taxon>
        <taxon>Ixodidae</taxon>
        <taxon>Ixodinae</taxon>
        <taxon>Ixodes</taxon>
    </lineage>
</organism>
<dbReference type="PANTHER" id="PTHR11783">
    <property type="entry name" value="SULFOTRANSFERASE SULT"/>
    <property type="match status" value="1"/>
</dbReference>
<keyword evidence="6" id="KW-1185">Reference proteome</keyword>
<dbReference type="GO" id="GO:0005737">
    <property type="term" value="C:cytoplasm"/>
    <property type="evidence" value="ECO:0000318"/>
    <property type="project" value="GO_Central"/>
</dbReference>
<dbReference type="GO" id="GO:0008146">
    <property type="term" value="F:sulfotransferase activity"/>
    <property type="evidence" value="ECO:0000318"/>
    <property type="project" value="GO_Central"/>
</dbReference>
<dbReference type="EMBL" id="ABJB010927615">
    <property type="status" value="NOT_ANNOTATED_CDS"/>
    <property type="molecule type" value="Genomic_DNA"/>
</dbReference>
<comment type="similarity">
    <text evidence="1">Belongs to the sulfotransferase 1 family.</text>
</comment>
<dbReference type="Pfam" id="PF00685">
    <property type="entry name" value="Sulfotransfer_1"/>
    <property type="match status" value="1"/>
</dbReference>
<dbReference type="InParanoid" id="B7PPT8"/>
<dbReference type="VEuPathDB" id="VectorBase:ISCI006811"/>
<dbReference type="Proteomes" id="UP000001555">
    <property type="component" value="Unassembled WGS sequence"/>
</dbReference>
<name>B7PPT8_IXOSC</name>
<dbReference type="EMBL" id="DS760623">
    <property type="protein sequence ID" value="EEC08610.1"/>
    <property type="molecule type" value="Genomic_DNA"/>
</dbReference>
<gene>
    <name evidence="5" type="primary">8052133</name>
    <name evidence="4" type="ORF">IscW_ISCW006811</name>
</gene>
<evidence type="ECO:0000313" key="6">
    <source>
        <dbReference type="Proteomes" id="UP000001555"/>
    </source>
</evidence>
<keyword evidence="2 4" id="KW-0808">Transferase</keyword>
<dbReference type="HOGENOM" id="CLU_027239_1_2_1"/>
<dbReference type="EnsemblMetazoa" id="ISCW006811-RA">
    <property type="protein sequence ID" value="ISCW006811-PA"/>
    <property type="gene ID" value="ISCW006811"/>
</dbReference>
<feature type="domain" description="Sulfotransferase" evidence="3">
    <location>
        <begin position="26"/>
        <end position="285"/>
    </location>
</feature>
<evidence type="ECO:0000256" key="1">
    <source>
        <dbReference type="ARBA" id="ARBA00005771"/>
    </source>
</evidence>
<evidence type="ECO:0000256" key="2">
    <source>
        <dbReference type="ARBA" id="ARBA00022679"/>
    </source>
</evidence>
<dbReference type="GO" id="GO:0004027">
    <property type="term" value="F:alcohol sulfotransferase activity"/>
    <property type="evidence" value="ECO:0007669"/>
    <property type="project" value="UniProtKB-EC"/>
</dbReference>
<dbReference type="SUPFAM" id="SSF52540">
    <property type="entry name" value="P-loop containing nucleoside triphosphate hydrolases"/>
    <property type="match status" value="1"/>
</dbReference>
<dbReference type="OrthoDB" id="205623at2759"/>
<dbReference type="InterPro" id="IPR027417">
    <property type="entry name" value="P-loop_NTPase"/>
</dbReference>
<proteinExistence type="inferred from homology"/>
<dbReference type="EMBL" id="ABJB010008593">
    <property type="status" value="NOT_ANNOTATED_CDS"/>
    <property type="molecule type" value="Genomic_DNA"/>
</dbReference>
<dbReference type="VEuPathDB" id="VectorBase:ISCP_007260"/>
<dbReference type="AlphaFoldDB" id="B7PPT8"/>
<reference evidence="4 6" key="1">
    <citation type="submission" date="2008-03" db="EMBL/GenBank/DDBJ databases">
        <title>Annotation of Ixodes scapularis.</title>
        <authorList>
            <consortium name="Ixodes scapularis Genome Project Consortium"/>
            <person name="Caler E."/>
            <person name="Hannick L.I."/>
            <person name="Bidwell S."/>
            <person name="Joardar V."/>
            <person name="Thiagarajan M."/>
            <person name="Amedeo P."/>
            <person name="Galinsky K.J."/>
            <person name="Schobel S."/>
            <person name="Inman J."/>
            <person name="Hostetler J."/>
            <person name="Miller J."/>
            <person name="Hammond M."/>
            <person name="Megy K."/>
            <person name="Lawson D."/>
            <person name="Kodira C."/>
            <person name="Sutton G."/>
            <person name="Meyer J."/>
            <person name="Hill C.A."/>
            <person name="Birren B."/>
            <person name="Nene V."/>
            <person name="Collins F."/>
            <person name="Alarcon-Chaidez F."/>
            <person name="Wikel S."/>
            <person name="Strausberg R."/>
        </authorList>
    </citation>
    <scope>NUCLEOTIDE SEQUENCE [LARGE SCALE GENOMIC DNA]</scope>
    <source>
        <strain evidence="6">Wikel</strain>
        <strain evidence="4">Wikel colony</strain>
    </source>
</reference>
<evidence type="ECO:0000313" key="5">
    <source>
        <dbReference type="EnsemblMetazoa" id="ISCW006811-PA"/>
    </source>
</evidence>
<sequence length="303" mass="35501">MDGVLLPSNAFNVDNLTDALRYKPLPRDIFIATYPKAGTTWTQYIVWALLNLENNEEPLPSLKRINYDLMPFLEFAGRKAVEKLPEPRVIKHHLVFSKSPYHPEAKYLAIVRNPFDCVVSFYHHCLDDRANLEMAEDATFDDFFEDFMDGHVPFGDYFELVLSWYAHRRDPNVLFYYYEKLIDNPKEGYLKIADFIDKSIGEKLRADEALLAAVVRKTSFKNLKTSVMISHDDEDSVKEEKGDEEVFAPFRNFFRKGVVGGWRSYLKAEQERKLREVYEKHIRGTEMWDVWKTHVDIDNTHAS</sequence>
<dbReference type="GO" id="GO:0051923">
    <property type="term" value="P:sulfation"/>
    <property type="evidence" value="ECO:0000318"/>
    <property type="project" value="GO_Central"/>
</dbReference>
<dbReference type="KEGG" id="isc:8052133"/>
<reference evidence="5" key="2">
    <citation type="submission" date="2020-05" db="UniProtKB">
        <authorList>
            <consortium name="EnsemblMetazoa"/>
        </authorList>
    </citation>
    <scope>IDENTIFICATION</scope>
    <source>
        <strain evidence="5">wikel</strain>
    </source>
</reference>
<dbReference type="PaxDb" id="6945-B7PPT8"/>
<protein>
    <submittedName>
        <fullName evidence="4 5">Sulfotransferase, putative</fullName>
        <ecNumber evidence="4">2.8.2.2</ecNumber>
    </submittedName>
</protein>
<dbReference type="EMBL" id="ABJB010893544">
    <property type="status" value="NOT_ANNOTATED_CDS"/>
    <property type="molecule type" value="Genomic_DNA"/>
</dbReference>
<accession>B7PPT8</accession>